<protein>
    <submittedName>
        <fullName evidence="2">Uncharacterized protein</fullName>
    </submittedName>
</protein>
<dbReference type="EMBL" id="JACVXA010000006">
    <property type="protein sequence ID" value="MBE3637175.1"/>
    <property type="molecule type" value="Genomic_DNA"/>
</dbReference>
<evidence type="ECO:0000313" key="2">
    <source>
        <dbReference type="EMBL" id="MBE3637175.1"/>
    </source>
</evidence>
<dbReference type="RefSeq" id="WP_193179479.1">
    <property type="nucleotide sequence ID" value="NZ_JACVXA010000006.1"/>
</dbReference>
<gene>
    <name evidence="2" type="ORF">ICN82_03025</name>
</gene>
<dbReference type="Proteomes" id="UP000609121">
    <property type="component" value="Unassembled WGS sequence"/>
</dbReference>
<keyword evidence="3" id="KW-1185">Reference proteome</keyword>
<proteinExistence type="predicted"/>
<reference evidence="2" key="1">
    <citation type="submission" date="2020-09" db="EMBL/GenBank/DDBJ databases">
        <title>A novel bacterium of genus Mangrovicoccus, isolated from South China Sea.</title>
        <authorList>
            <person name="Huang H."/>
            <person name="Mo K."/>
            <person name="Hu Y."/>
        </authorList>
    </citation>
    <scope>NUCLEOTIDE SEQUENCE</scope>
    <source>
        <strain evidence="2">HB182678</strain>
    </source>
</reference>
<accession>A0A8J6Z691</accession>
<dbReference type="AlphaFoldDB" id="A0A8J6Z691"/>
<evidence type="ECO:0000313" key="3">
    <source>
        <dbReference type="Proteomes" id="UP000609121"/>
    </source>
</evidence>
<organism evidence="2 3">
    <name type="scientific">Mangrovicoccus algicola</name>
    <dbReference type="NCBI Taxonomy" id="2771008"/>
    <lineage>
        <taxon>Bacteria</taxon>
        <taxon>Pseudomonadati</taxon>
        <taxon>Pseudomonadota</taxon>
        <taxon>Alphaproteobacteria</taxon>
        <taxon>Rhodobacterales</taxon>
        <taxon>Paracoccaceae</taxon>
        <taxon>Mangrovicoccus</taxon>
    </lineage>
</organism>
<evidence type="ECO:0000256" key="1">
    <source>
        <dbReference type="SAM" id="MobiDB-lite"/>
    </source>
</evidence>
<sequence>MTDKFDTHSPSLTAPASGADPVIPSDTASLPVASRAIYVGGGGALAVELVGSPEDAVVTLQNVQAGMVYPLRVRRVRATGTTATGLVCFW</sequence>
<name>A0A8J6Z691_9RHOB</name>
<comment type="caution">
    <text evidence="2">The sequence shown here is derived from an EMBL/GenBank/DDBJ whole genome shotgun (WGS) entry which is preliminary data.</text>
</comment>
<feature type="region of interest" description="Disordered" evidence="1">
    <location>
        <begin position="1"/>
        <end position="25"/>
    </location>
</feature>